<proteinExistence type="predicted"/>
<accession>A0ABT5FG43</accession>
<name>A0ABT5FG43_9GAMM</name>
<sequence length="297" mass="33898">MANQALHPSRTKYLALLKQTTGIEFALVPEAEPQLEHKAIRTTNAGDQIYIKNPESNLLQRGHKREQILLSRQQNNLEQIFSLALEYVNQDAQFERLDLDWLMKFTEFAKSSFSSTKQELWAKILAVELSQVGTFSFRSLKTLSEISSNEAMTFYRSVSLACRIGEEKGAKILTGIYKKPTLMSIFSGSNRMVINLNKFGLSYPQLMTLGELGLLYTQEIESAPYSFNDKIQLNYHGQSIGMTIQQKEVIFTYYKFTQTGYELSKLVASDKDNNYLKTLISDFRGLVDFQSEVNVKS</sequence>
<dbReference type="Proteomes" id="UP001528411">
    <property type="component" value="Unassembled WGS sequence"/>
</dbReference>
<dbReference type="EMBL" id="JAQOMS010000002">
    <property type="protein sequence ID" value="MDC2889610.1"/>
    <property type="molecule type" value="Genomic_DNA"/>
</dbReference>
<dbReference type="RefSeq" id="WP_215963221.1">
    <property type="nucleotide sequence ID" value="NZ_JAQOMS010000002.1"/>
</dbReference>
<dbReference type="Pfam" id="PF10987">
    <property type="entry name" value="DUF2806"/>
    <property type="match status" value="1"/>
</dbReference>
<organism evidence="1 2">
    <name type="scientific">Psychrosphaera algicola</name>
    <dbReference type="NCBI Taxonomy" id="3023714"/>
    <lineage>
        <taxon>Bacteria</taxon>
        <taxon>Pseudomonadati</taxon>
        <taxon>Pseudomonadota</taxon>
        <taxon>Gammaproteobacteria</taxon>
        <taxon>Alteromonadales</taxon>
        <taxon>Pseudoalteromonadaceae</taxon>
        <taxon>Psychrosphaera</taxon>
    </lineage>
</organism>
<protein>
    <submittedName>
        <fullName evidence="1">TIGR03899 family protein</fullName>
    </submittedName>
</protein>
<dbReference type="NCBIfam" id="TIGR03899">
    <property type="entry name" value="TIGR03899 family protein"/>
    <property type="match status" value="1"/>
</dbReference>
<reference evidence="1 2" key="1">
    <citation type="submission" date="2023-01" db="EMBL/GenBank/DDBJ databases">
        <title>Psychrosphaera sp. nov., isolated from marine algae.</title>
        <authorList>
            <person name="Bayburt H."/>
            <person name="Choi B.J."/>
            <person name="Kim J.M."/>
            <person name="Choi D.G."/>
            <person name="Jeon C.O."/>
        </authorList>
    </citation>
    <scope>NUCLEOTIDE SEQUENCE [LARGE SCALE GENOMIC DNA]</scope>
    <source>
        <strain evidence="1 2">G1-22</strain>
    </source>
</reference>
<evidence type="ECO:0000313" key="1">
    <source>
        <dbReference type="EMBL" id="MDC2889610.1"/>
    </source>
</evidence>
<dbReference type="InterPro" id="IPR021254">
    <property type="entry name" value="DUF2806"/>
</dbReference>
<evidence type="ECO:0000313" key="2">
    <source>
        <dbReference type="Proteomes" id="UP001528411"/>
    </source>
</evidence>
<comment type="caution">
    <text evidence="1">The sequence shown here is derived from an EMBL/GenBank/DDBJ whole genome shotgun (WGS) entry which is preliminary data.</text>
</comment>
<gene>
    <name evidence="1" type="ORF">PN838_13520</name>
</gene>
<keyword evidence="2" id="KW-1185">Reference proteome</keyword>